<dbReference type="Gene3D" id="1.10.357.20">
    <property type="entry name" value="SLC41 divalent cation transporters, integral membrane domain"/>
    <property type="match status" value="1"/>
</dbReference>
<dbReference type="Gene3D" id="3.10.580.10">
    <property type="entry name" value="CBS-domain"/>
    <property type="match status" value="1"/>
</dbReference>
<keyword evidence="9" id="KW-0479">Metal-binding</keyword>
<organism evidence="11 12">
    <name type="scientific">Lachnospira hominis</name>
    <name type="common">ex Liu et al. 2021</name>
    <dbReference type="NCBI Taxonomy" id="2763051"/>
    <lineage>
        <taxon>Bacteria</taxon>
        <taxon>Bacillati</taxon>
        <taxon>Bacillota</taxon>
        <taxon>Clostridia</taxon>
        <taxon>Lachnospirales</taxon>
        <taxon>Lachnospiraceae</taxon>
        <taxon>Lachnospira</taxon>
    </lineage>
</organism>
<dbReference type="Proteomes" id="UP000628463">
    <property type="component" value="Unassembled WGS sequence"/>
</dbReference>
<keyword evidence="9" id="KW-1003">Cell membrane</keyword>
<evidence type="ECO:0000313" key="12">
    <source>
        <dbReference type="Proteomes" id="UP000628463"/>
    </source>
</evidence>
<dbReference type="RefSeq" id="WP_186837244.1">
    <property type="nucleotide sequence ID" value="NZ_JACOPD010000008.1"/>
</dbReference>
<feature type="domain" description="CBS" evidence="10">
    <location>
        <begin position="216"/>
        <end position="272"/>
    </location>
</feature>
<evidence type="ECO:0000256" key="5">
    <source>
        <dbReference type="ARBA" id="ARBA00022842"/>
    </source>
</evidence>
<dbReference type="NCBIfam" id="TIGR00400">
    <property type="entry name" value="mgtE"/>
    <property type="match status" value="1"/>
</dbReference>
<keyword evidence="3 9" id="KW-0813">Transport</keyword>
<dbReference type="CDD" id="cd04606">
    <property type="entry name" value="CBS_pair_Mg_transporter"/>
    <property type="match status" value="1"/>
</dbReference>
<evidence type="ECO:0000256" key="4">
    <source>
        <dbReference type="ARBA" id="ARBA00022692"/>
    </source>
</evidence>
<keyword evidence="4 9" id="KW-0812">Transmembrane</keyword>
<evidence type="ECO:0000256" key="7">
    <source>
        <dbReference type="ARBA" id="ARBA00023136"/>
    </source>
</evidence>
<dbReference type="Gene3D" id="1.25.60.10">
    <property type="entry name" value="MgtE N-terminal domain-like"/>
    <property type="match status" value="1"/>
</dbReference>
<protein>
    <recommendedName>
        <fullName evidence="9">Magnesium transporter MgtE</fullName>
    </recommendedName>
</protein>
<dbReference type="InterPro" id="IPR036739">
    <property type="entry name" value="SLC41_membr_dom_sf"/>
</dbReference>
<name>A0ABR7G2A0_9FIRM</name>
<feature type="transmembrane region" description="Helical" evidence="9">
    <location>
        <begin position="376"/>
        <end position="396"/>
    </location>
</feature>
<dbReference type="EMBL" id="JACOPD010000008">
    <property type="protein sequence ID" value="MBC5681567.1"/>
    <property type="molecule type" value="Genomic_DNA"/>
</dbReference>
<dbReference type="SMART" id="SM00924">
    <property type="entry name" value="MgtE_N"/>
    <property type="match status" value="1"/>
</dbReference>
<comment type="function">
    <text evidence="9">Acts as a magnesium transporter.</text>
</comment>
<evidence type="ECO:0000256" key="3">
    <source>
        <dbReference type="ARBA" id="ARBA00022448"/>
    </source>
</evidence>
<dbReference type="SUPFAM" id="SSF161093">
    <property type="entry name" value="MgtE membrane domain-like"/>
    <property type="match status" value="1"/>
</dbReference>
<comment type="subunit">
    <text evidence="9">Homodimer.</text>
</comment>
<dbReference type="InterPro" id="IPR000644">
    <property type="entry name" value="CBS_dom"/>
</dbReference>
<feature type="domain" description="CBS" evidence="10">
    <location>
        <begin position="152"/>
        <end position="215"/>
    </location>
</feature>
<evidence type="ECO:0000259" key="10">
    <source>
        <dbReference type="PROSITE" id="PS51371"/>
    </source>
</evidence>
<evidence type="ECO:0000256" key="6">
    <source>
        <dbReference type="ARBA" id="ARBA00022989"/>
    </source>
</evidence>
<accession>A0ABR7G2A0</accession>
<evidence type="ECO:0000256" key="1">
    <source>
        <dbReference type="ARBA" id="ARBA00004141"/>
    </source>
</evidence>
<evidence type="ECO:0000256" key="8">
    <source>
        <dbReference type="PROSITE-ProRule" id="PRU00703"/>
    </source>
</evidence>
<feature type="transmembrane region" description="Helical" evidence="9">
    <location>
        <begin position="455"/>
        <end position="474"/>
    </location>
</feature>
<keyword evidence="7 9" id="KW-0472">Membrane</keyword>
<reference evidence="11 12" key="1">
    <citation type="submission" date="2020-08" db="EMBL/GenBank/DDBJ databases">
        <title>Genome public.</title>
        <authorList>
            <person name="Liu C."/>
            <person name="Sun Q."/>
        </authorList>
    </citation>
    <scope>NUCLEOTIDE SEQUENCE [LARGE SCALE GENOMIC DNA]</scope>
    <source>
        <strain evidence="11 12">NSJ-43</strain>
    </source>
</reference>
<keyword evidence="8" id="KW-0129">CBS domain</keyword>
<gene>
    <name evidence="11" type="primary">mgtE</name>
    <name evidence="11" type="ORF">H8S01_11455</name>
</gene>
<proteinExistence type="inferred from homology"/>
<dbReference type="InterPro" id="IPR046342">
    <property type="entry name" value="CBS_dom_sf"/>
</dbReference>
<comment type="similarity">
    <text evidence="2 9">Belongs to the SLC41A transporter family.</text>
</comment>
<dbReference type="SUPFAM" id="SSF54631">
    <property type="entry name" value="CBS-domain pair"/>
    <property type="match status" value="1"/>
</dbReference>
<feature type="transmembrane region" description="Helical" evidence="9">
    <location>
        <begin position="402"/>
        <end position="434"/>
    </location>
</feature>
<comment type="caution">
    <text evidence="11">The sequence shown here is derived from an EMBL/GenBank/DDBJ whole genome shotgun (WGS) entry which is preliminary data.</text>
</comment>
<dbReference type="InterPro" id="IPR006667">
    <property type="entry name" value="SLC41_membr_dom"/>
</dbReference>
<dbReference type="SUPFAM" id="SSF158791">
    <property type="entry name" value="MgtE N-terminal domain-like"/>
    <property type="match status" value="1"/>
</dbReference>
<comment type="subcellular location">
    <subcellularLocation>
        <location evidence="9">Cell membrane</location>
        <topology evidence="9">Multi-pass membrane protein</topology>
    </subcellularLocation>
    <subcellularLocation>
        <location evidence="1">Membrane</location>
        <topology evidence="1">Multi-pass membrane protein</topology>
    </subcellularLocation>
</comment>
<evidence type="ECO:0000313" key="11">
    <source>
        <dbReference type="EMBL" id="MBC5681567.1"/>
    </source>
</evidence>
<evidence type="ECO:0000256" key="2">
    <source>
        <dbReference type="ARBA" id="ARBA00009749"/>
    </source>
</evidence>
<sequence>MEEKDIVNTTAEELSSAKPDYEKEIASIIRSNASPAQIKDKLLDYHENDIAAALDSMSISERQRLYRLLNIDELSDIFEYVDEDNIPTYFKELDIKKKAAVVSEMDADKAVFVLQHLDKKTRDDLIELIGNDARRDIALISSFDDDQIGSKMTTNFVLIHSTLTIKQAMRELVNQAAENDNISTIYVEDENDVFCGAISLNELIIARADMPLSDLIVTSYPFVYAKEDIDDCIEWIKDYSEDSIPALDENNRLLGVITAQDIVKVVDDEMGEDYAMLAGLTSEEDLHEPLKQSIKKRLPWLIILLGLGLVVSSVVGMFETVVAQLTIVMCFQSLILDMAGNVGTQSLAVTIRVLMDEDLTARQKFGLVFKEGRVGLINGLILGILSLVCIGSYIHFFKGASILFSFSISLCIGAALMLAMLISSLVGTLIPMFFKKIHIDPAVASGPLITTVNDLVAVVTYYGLAWIFLIEIMHF</sequence>
<dbReference type="Pfam" id="PF01769">
    <property type="entry name" value="MgtE"/>
    <property type="match status" value="1"/>
</dbReference>
<dbReference type="PANTHER" id="PTHR43773:SF1">
    <property type="entry name" value="MAGNESIUM TRANSPORTER MGTE"/>
    <property type="match status" value="1"/>
</dbReference>
<dbReference type="PROSITE" id="PS51371">
    <property type="entry name" value="CBS"/>
    <property type="match status" value="2"/>
</dbReference>
<dbReference type="InterPro" id="IPR006669">
    <property type="entry name" value="MgtE_transporter"/>
</dbReference>
<dbReference type="InterPro" id="IPR006668">
    <property type="entry name" value="Mg_transptr_MgtE_intracell_dom"/>
</dbReference>
<evidence type="ECO:0000256" key="9">
    <source>
        <dbReference type="RuleBase" id="RU362011"/>
    </source>
</evidence>
<feature type="transmembrane region" description="Helical" evidence="9">
    <location>
        <begin position="298"/>
        <end position="318"/>
    </location>
</feature>
<dbReference type="InterPro" id="IPR038076">
    <property type="entry name" value="MgtE_N_sf"/>
</dbReference>
<dbReference type="Pfam" id="PF00571">
    <property type="entry name" value="CBS"/>
    <property type="match status" value="2"/>
</dbReference>
<keyword evidence="6 9" id="KW-1133">Transmembrane helix</keyword>
<keyword evidence="5 9" id="KW-0460">Magnesium</keyword>
<feature type="transmembrane region" description="Helical" evidence="9">
    <location>
        <begin position="338"/>
        <end position="355"/>
    </location>
</feature>
<keyword evidence="12" id="KW-1185">Reference proteome</keyword>
<dbReference type="Pfam" id="PF03448">
    <property type="entry name" value="MgtE_N"/>
    <property type="match status" value="1"/>
</dbReference>
<dbReference type="PANTHER" id="PTHR43773">
    <property type="entry name" value="MAGNESIUM TRANSPORTER MGTE"/>
    <property type="match status" value="1"/>
</dbReference>